<feature type="transmembrane region" description="Helical" evidence="6">
    <location>
        <begin position="287"/>
        <end position="304"/>
    </location>
</feature>
<evidence type="ECO:0000256" key="3">
    <source>
        <dbReference type="ARBA" id="ARBA00022692"/>
    </source>
</evidence>
<feature type="transmembrane region" description="Helical" evidence="6">
    <location>
        <begin position="95"/>
        <end position="117"/>
    </location>
</feature>
<feature type="transmembrane region" description="Helical" evidence="6">
    <location>
        <begin position="154"/>
        <end position="174"/>
    </location>
</feature>
<sequence length="399" mass="40038">MFVLTSATFAIGTDGFLIAGILPDIARSLDVSPSVAGQLVTFFALAYALLSPVLAAVTASWPRRRLLLTGLAVFTLGNVIVAVAPAYGIALTGRLVAAAGAAVVTPVATVAATALVPPQQRGRALAVVIAGLSAATALGAPLGTAIADAGHWRLSLWGVAALGVVAAAGIAVLLPPVPEPPTVGLRTRLAPLRDLRIATVLSTTLLAMTGLYTVYTYISLSFDRATDGSGTRLALLLVVFGLAATIGNLTAGNLTDRFGTRRVLTVALLACVADFALMPWSGSGLPGALVAVTVWGVCGFGVLVPQQHRLISVSGAGAPLSVALNATATYLGVGLSGAIGAAGLHLVGAHRLGLISVVFLALGLGTAELAHRIIRLREQGATPAGGAVPVLDSLSGKEG</sequence>
<feature type="transmembrane region" description="Helical" evidence="6">
    <location>
        <begin position="195"/>
        <end position="218"/>
    </location>
</feature>
<comment type="subcellular location">
    <subcellularLocation>
        <location evidence="1">Cell membrane</location>
        <topology evidence="1">Multi-pass membrane protein</topology>
    </subcellularLocation>
</comment>
<feature type="transmembrane region" description="Helical" evidence="6">
    <location>
        <begin position="230"/>
        <end position="251"/>
    </location>
</feature>
<organism evidence="8 9">
    <name type="scientific">Streptomyces glaucus</name>
    <dbReference type="NCBI Taxonomy" id="284029"/>
    <lineage>
        <taxon>Bacteria</taxon>
        <taxon>Bacillati</taxon>
        <taxon>Actinomycetota</taxon>
        <taxon>Actinomycetes</taxon>
        <taxon>Kitasatosporales</taxon>
        <taxon>Streptomycetaceae</taxon>
        <taxon>Streptomyces</taxon>
    </lineage>
</organism>
<dbReference type="InterPro" id="IPR050189">
    <property type="entry name" value="MFS_Efflux_Transporters"/>
</dbReference>
<evidence type="ECO:0000259" key="7">
    <source>
        <dbReference type="PROSITE" id="PS50850"/>
    </source>
</evidence>
<evidence type="ECO:0000256" key="4">
    <source>
        <dbReference type="ARBA" id="ARBA00022989"/>
    </source>
</evidence>
<evidence type="ECO:0000313" key="8">
    <source>
        <dbReference type="EMBL" id="GAA2448496.1"/>
    </source>
</evidence>
<reference evidence="9" key="1">
    <citation type="journal article" date="2019" name="Int. J. Syst. Evol. Microbiol.">
        <title>The Global Catalogue of Microorganisms (GCM) 10K type strain sequencing project: providing services to taxonomists for standard genome sequencing and annotation.</title>
        <authorList>
            <consortium name="The Broad Institute Genomics Platform"/>
            <consortium name="The Broad Institute Genome Sequencing Center for Infectious Disease"/>
            <person name="Wu L."/>
            <person name="Ma J."/>
        </authorList>
    </citation>
    <scope>NUCLEOTIDE SEQUENCE [LARGE SCALE GENOMIC DNA]</scope>
    <source>
        <strain evidence="9">JCM 6922</strain>
    </source>
</reference>
<dbReference type="SUPFAM" id="SSF103473">
    <property type="entry name" value="MFS general substrate transporter"/>
    <property type="match status" value="1"/>
</dbReference>
<keyword evidence="5 6" id="KW-0472">Membrane</keyword>
<keyword evidence="3 6" id="KW-0812">Transmembrane</keyword>
<gene>
    <name evidence="8" type="ORF">GCM10010421_45750</name>
</gene>
<dbReference type="RefSeq" id="WP_344606444.1">
    <property type="nucleotide sequence ID" value="NZ_BAAATK010000033.1"/>
</dbReference>
<feature type="transmembrane region" description="Helical" evidence="6">
    <location>
        <begin position="35"/>
        <end position="59"/>
    </location>
</feature>
<feature type="transmembrane region" description="Helical" evidence="6">
    <location>
        <begin position="66"/>
        <end position="89"/>
    </location>
</feature>
<accession>A0ABP5XBI6</accession>
<feature type="transmembrane region" description="Helical" evidence="6">
    <location>
        <begin position="124"/>
        <end position="142"/>
    </location>
</feature>
<evidence type="ECO:0000313" key="9">
    <source>
        <dbReference type="Proteomes" id="UP001500460"/>
    </source>
</evidence>
<evidence type="ECO:0000256" key="2">
    <source>
        <dbReference type="ARBA" id="ARBA00022475"/>
    </source>
</evidence>
<keyword evidence="9" id="KW-1185">Reference proteome</keyword>
<evidence type="ECO:0000256" key="6">
    <source>
        <dbReference type="SAM" id="Phobius"/>
    </source>
</evidence>
<dbReference type="InterPro" id="IPR011701">
    <property type="entry name" value="MFS"/>
</dbReference>
<dbReference type="Pfam" id="PF07690">
    <property type="entry name" value="MFS_1"/>
    <property type="match status" value="1"/>
</dbReference>
<comment type="caution">
    <text evidence="8">The sequence shown here is derived from an EMBL/GenBank/DDBJ whole genome shotgun (WGS) entry which is preliminary data.</text>
</comment>
<feature type="transmembrane region" description="Helical" evidence="6">
    <location>
        <begin position="352"/>
        <end position="370"/>
    </location>
</feature>
<dbReference type="Gene3D" id="1.20.1250.20">
    <property type="entry name" value="MFS general substrate transporter like domains"/>
    <property type="match status" value="1"/>
</dbReference>
<dbReference type="PANTHER" id="PTHR43124">
    <property type="entry name" value="PURINE EFFLUX PUMP PBUE"/>
    <property type="match status" value="1"/>
</dbReference>
<keyword evidence="4 6" id="KW-1133">Transmembrane helix</keyword>
<dbReference type="InterPro" id="IPR036259">
    <property type="entry name" value="MFS_trans_sf"/>
</dbReference>
<proteinExistence type="predicted"/>
<dbReference type="Proteomes" id="UP001500460">
    <property type="component" value="Unassembled WGS sequence"/>
</dbReference>
<feature type="transmembrane region" description="Helical" evidence="6">
    <location>
        <begin position="263"/>
        <end position="281"/>
    </location>
</feature>
<dbReference type="PROSITE" id="PS50850">
    <property type="entry name" value="MFS"/>
    <property type="match status" value="1"/>
</dbReference>
<keyword evidence="2" id="KW-1003">Cell membrane</keyword>
<dbReference type="PANTHER" id="PTHR43124:SF10">
    <property type="entry name" value="PURINE EFFLUX PUMP PBUE"/>
    <property type="match status" value="1"/>
</dbReference>
<protein>
    <submittedName>
        <fullName evidence="8">MFS transporter</fullName>
    </submittedName>
</protein>
<feature type="domain" description="Major facilitator superfamily (MFS) profile" evidence="7">
    <location>
        <begin position="1"/>
        <end position="368"/>
    </location>
</feature>
<name>A0ABP5XBI6_9ACTN</name>
<dbReference type="InterPro" id="IPR020846">
    <property type="entry name" value="MFS_dom"/>
</dbReference>
<feature type="transmembrane region" description="Helical" evidence="6">
    <location>
        <begin position="316"/>
        <end position="346"/>
    </location>
</feature>
<dbReference type="EMBL" id="BAAATK010000033">
    <property type="protein sequence ID" value="GAA2448496.1"/>
    <property type="molecule type" value="Genomic_DNA"/>
</dbReference>
<evidence type="ECO:0000256" key="5">
    <source>
        <dbReference type="ARBA" id="ARBA00023136"/>
    </source>
</evidence>
<dbReference type="CDD" id="cd17324">
    <property type="entry name" value="MFS_NepI_like"/>
    <property type="match status" value="1"/>
</dbReference>
<evidence type="ECO:0000256" key="1">
    <source>
        <dbReference type="ARBA" id="ARBA00004651"/>
    </source>
</evidence>